<dbReference type="InterPro" id="IPR013083">
    <property type="entry name" value="Znf_RING/FYVE/PHD"/>
</dbReference>
<dbReference type="InterPro" id="IPR001841">
    <property type="entry name" value="Znf_RING"/>
</dbReference>
<dbReference type="SMART" id="SM00184">
    <property type="entry name" value="RING"/>
    <property type="match status" value="1"/>
</dbReference>
<keyword evidence="1" id="KW-0479">Metal-binding</keyword>
<feature type="transmembrane region" description="Helical" evidence="2">
    <location>
        <begin position="46"/>
        <end position="67"/>
    </location>
</feature>
<proteinExistence type="predicted"/>
<accession>S8EIR5</accession>
<keyword evidence="2" id="KW-1133">Transmembrane helix</keyword>
<keyword evidence="5" id="KW-1185">Reference proteome</keyword>
<keyword evidence="1" id="KW-0863">Zinc-finger</keyword>
<dbReference type="HOGENOM" id="CLU_1299741_0_0_1"/>
<protein>
    <recommendedName>
        <fullName evidence="3">RING-type domain-containing protein</fullName>
    </recommendedName>
</protein>
<dbReference type="OrthoDB" id="9049620at2759"/>
<dbReference type="GO" id="GO:0008270">
    <property type="term" value="F:zinc ion binding"/>
    <property type="evidence" value="ECO:0007669"/>
    <property type="project" value="UniProtKB-KW"/>
</dbReference>
<organism evidence="4 5">
    <name type="scientific">Fomitopsis schrenkii</name>
    <name type="common">Brown rot fungus</name>
    <dbReference type="NCBI Taxonomy" id="2126942"/>
    <lineage>
        <taxon>Eukaryota</taxon>
        <taxon>Fungi</taxon>
        <taxon>Dikarya</taxon>
        <taxon>Basidiomycota</taxon>
        <taxon>Agaricomycotina</taxon>
        <taxon>Agaricomycetes</taxon>
        <taxon>Polyporales</taxon>
        <taxon>Fomitopsis</taxon>
    </lineage>
</organism>
<evidence type="ECO:0000313" key="5">
    <source>
        <dbReference type="Proteomes" id="UP000015241"/>
    </source>
</evidence>
<dbReference type="Pfam" id="PF13923">
    <property type="entry name" value="zf-C3HC4_2"/>
    <property type="match status" value="1"/>
</dbReference>
<evidence type="ECO:0000313" key="4">
    <source>
        <dbReference type="EMBL" id="EPT05092.1"/>
    </source>
</evidence>
<evidence type="ECO:0000256" key="1">
    <source>
        <dbReference type="PROSITE-ProRule" id="PRU00175"/>
    </source>
</evidence>
<gene>
    <name evidence="4" type="ORF">FOMPIDRAFT_84084</name>
</gene>
<reference evidence="4 5" key="1">
    <citation type="journal article" date="2012" name="Science">
        <title>The Paleozoic origin of enzymatic lignin decomposition reconstructed from 31 fungal genomes.</title>
        <authorList>
            <person name="Floudas D."/>
            <person name="Binder M."/>
            <person name="Riley R."/>
            <person name="Barry K."/>
            <person name="Blanchette R.A."/>
            <person name="Henrissat B."/>
            <person name="Martinez A.T."/>
            <person name="Otillar R."/>
            <person name="Spatafora J.W."/>
            <person name="Yadav J.S."/>
            <person name="Aerts A."/>
            <person name="Benoit I."/>
            <person name="Boyd A."/>
            <person name="Carlson A."/>
            <person name="Copeland A."/>
            <person name="Coutinho P.M."/>
            <person name="de Vries R.P."/>
            <person name="Ferreira P."/>
            <person name="Findley K."/>
            <person name="Foster B."/>
            <person name="Gaskell J."/>
            <person name="Glotzer D."/>
            <person name="Gorecki P."/>
            <person name="Heitman J."/>
            <person name="Hesse C."/>
            <person name="Hori C."/>
            <person name="Igarashi K."/>
            <person name="Jurgens J.A."/>
            <person name="Kallen N."/>
            <person name="Kersten P."/>
            <person name="Kohler A."/>
            <person name="Kuees U."/>
            <person name="Kumar T.K.A."/>
            <person name="Kuo A."/>
            <person name="LaButti K."/>
            <person name="Larrondo L.F."/>
            <person name="Lindquist E."/>
            <person name="Ling A."/>
            <person name="Lombard V."/>
            <person name="Lucas S."/>
            <person name="Lundell T."/>
            <person name="Martin R."/>
            <person name="McLaughlin D.J."/>
            <person name="Morgenstern I."/>
            <person name="Morin E."/>
            <person name="Murat C."/>
            <person name="Nagy L.G."/>
            <person name="Nolan M."/>
            <person name="Ohm R.A."/>
            <person name="Patyshakuliyeva A."/>
            <person name="Rokas A."/>
            <person name="Ruiz-Duenas F.J."/>
            <person name="Sabat G."/>
            <person name="Salamov A."/>
            <person name="Samejima M."/>
            <person name="Schmutz J."/>
            <person name="Slot J.C."/>
            <person name="St John F."/>
            <person name="Stenlid J."/>
            <person name="Sun H."/>
            <person name="Sun S."/>
            <person name="Syed K."/>
            <person name="Tsang A."/>
            <person name="Wiebenga A."/>
            <person name="Young D."/>
            <person name="Pisabarro A."/>
            <person name="Eastwood D.C."/>
            <person name="Martin F."/>
            <person name="Cullen D."/>
            <person name="Grigoriev I.V."/>
            <person name="Hibbett D.S."/>
        </authorList>
    </citation>
    <scope>NUCLEOTIDE SEQUENCE</scope>
    <source>
        <strain evidence="5">FP-58527</strain>
    </source>
</reference>
<dbReference type="PROSITE" id="PS50089">
    <property type="entry name" value="ZF_RING_2"/>
    <property type="match status" value="1"/>
</dbReference>
<dbReference type="Gene3D" id="3.30.40.10">
    <property type="entry name" value="Zinc/RING finger domain, C3HC4 (zinc finger)"/>
    <property type="match status" value="1"/>
</dbReference>
<keyword evidence="1" id="KW-0862">Zinc</keyword>
<dbReference type="InParanoid" id="S8EIR5"/>
<dbReference type="SUPFAM" id="SSF57850">
    <property type="entry name" value="RING/U-box"/>
    <property type="match status" value="1"/>
</dbReference>
<sequence>MQAIYPSLHVVILTTLFTCFHIGLLVETLFPGFVALVWDGNSICGLLARCLSSTVSGVTFLLVHCLLTFRPDSPHVRVWTKAQRDHMLEWNPALRARRAFTEGWKYATRLQVPGPRDVATYDAFLRRLGRTLQDDHCAICMSSFTEIVEEHEADADIRHLYSAFVKLDCDHVYCTQCFIDWLCNGNGKCPLCRVPLVWEKGFPFPLCEEDED</sequence>
<keyword evidence="2" id="KW-0472">Membrane</keyword>
<feature type="domain" description="RING-type" evidence="3">
    <location>
        <begin position="137"/>
        <end position="193"/>
    </location>
</feature>
<keyword evidence="2" id="KW-0812">Transmembrane</keyword>
<dbReference type="Proteomes" id="UP000015241">
    <property type="component" value="Unassembled WGS sequence"/>
</dbReference>
<evidence type="ECO:0000259" key="3">
    <source>
        <dbReference type="PROSITE" id="PS50089"/>
    </source>
</evidence>
<dbReference type="EMBL" id="KE504124">
    <property type="protein sequence ID" value="EPT05092.1"/>
    <property type="molecule type" value="Genomic_DNA"/>
</dbReference>
<evidence type="ECO:0000256" key="2">
    <source>
        <dbReference type="SAM" id="Phobius"/>
    </source>
</evidence>
<name>S8EIR5_FOMSC</name>
<dbReference type="AlphaFoldDB" id="S8EIR5"/>
<feature type="transmembrane region" description="Helical" evidence="2">
    <location>
        <begin position="7"/>
        <end position="26"/>
    </location>
</feature>